<dbReference type="GO" id="GO:0071978">
    <property type="term" value="P:bacterial-type flagellum-dependent swarming motility"/>
    <property type="evidence" value="ECO:0007669"/>
    <property type="project" value="TreeGrafter"/>
</dbReference>
<dbReference type="Pfam" id="PF00460">
    <property type="entry name" value="Flg_bb_rod"/>
    <property type="match status" value="1"/>
</dbReference>
<dbReference type="PANTHER" id="PTHR30435">
    <property type="entry name" value="FLAGELLAR PROTEIN"/>
    <property type="match status" value="1"/>
</dbReference>
<dbReference type="Pfam" id="PF06429">
    <property type="entry name" value="Flg_bbr_C"/>
    <property type="match status" value="1"/>
</dbReference>
<evidence type="ECO:0000256" key="2">
    <source>
        <dbReference type="ARBA" id="ARBA00009677"/>
    </source>
</evidence>
<comment type="subcellular location">
    <subcellularLocation>
        <location evidence="1">Bacterial flagellum basal body</location>
    </subcellularLocation>
</comment>
<dbReference type="InterPro" id="IPR019776">
    <property type="entry name" value="Flagellar_basal_body_rod_CS"/>
</dbReference>
<comment type="caution">
    <text evidence="6">The sequence shown here is derived from an EMBL/GenBank/DDBJ whole genome shotgun (WGS) entry which is preliminary data.</text>
</comment>
<dbReference type="EMBL" id="NQVN01000003">
    <property type="protein sequence ID" value="PIO99858.1"/>
    <property type="molecule type" value="Genomic_DNA"/>
</dbReference>
<gene>
    <name evidence="6" type="ORF">CJ014_08090</name>
</gene>
<protein>
    <recommendedName>
        <fullName evidence="8">Flagellar basal-body/hook protein C-terminal domain-containing protein</fullName>
    </recommendedName>
</protein>
<evidence type="ECO:0000313" key="7">
    <source>
        <dbReference type="Proteomes" id="UP000231070"/>
    </source>
</evidence>
<evidence type="ECO:0008006" key="8">
    <source>
        <dbReference type="Google" id="ProtNLM"/>
    </source>
</evidence>
<dbReference type="InterPro" id="IPR001444">
    <property type="entry name" value="Flag_bb_rod_N"/>
</dbReference>
<name>A0A2G9WYR4_9HYPH</name>
<sequence>MPFYLASPGVLLRGTVIQIFREMEINRPNSPRTGERFKFARCRQGRVSTSGRQWRITPFSGAMPMSLSSMSSISASGLQAASTRLEAAAANIANASSSGPLPDASGATTAYSPVTVRQSDVRGGGVTARIVNAADPHVVSYDPSSPDADAEGMVAAPNVDMAGELVDVMTARISYEASARTMKAANDMLKTTLDAFS</sequence>
<evidence type="ECO:0000256" key="3">
    <source>
        <dbReference type="ARBA" id="ARBA00023143"/>
    </source>
</evidence>
<dbReference type="PANTHER" id="PTHR30435:SF33">
    <property type="entry name" value="FLAGELLAR BASAL-BODY ROD PROTEIN"/>
    <property type="match status" value="1"/>
</dbReference>
<evidence type="ECO:0000259" key="4">
    <source>
        <dbReference type="Pfam" id="PF00460"/>
    </source>
</evidence>
<dbReference type="Proteomes" id="UP000231070">
    <property type="component" value="Unassembled WGS sequence"/>
</dbReference>
<accession>A0A2G9WYR4</accession>
<dbReference type="OrthoDB" id="7304634at2"/>
<organism evidence="6 7">
    <name type="scientific">Pleomorphomonas carboxyditropha</name>
    <dbReference type="NCBI Taxonomy" id="2023338"/>
    <lineage>
        <taxon>Bacteria</taxon>
        <taxon>Pseudomonadati</taxon>
        <taxon>Pseudomonadota</taxon>
        <taxon>Alphaproteobacteria</taxon>
        <taxon>Hyphomicrobiales</taxon>
        <taxon>Pleomorphomonadaceae</taxon>
        <taxon>Pleomorphomonas</taxon>
    </lineage>
</organism>
<dbReference type="GO" id="GO:0009425">
    <property type="term" value="C:bacterial-type flagellum basal body"/>
    <property type="evidence" value="ECO:0007669"/>
    <property type="project" value="UniProtKB-SubCell"/>
</dbReference>
<evidence type="ECO:0000259" key="5">
    <source>
        <dbReference type="Pfam" id="PF06429"/>
    </source>
</evidence>
<dbReference type="PROSITE" id="PS00588">
    <property type="entry name" value="FLAGELLA_BB_ROD"/>
    <property type="match status" value="1"/>
</dbReference>
<proteinExistence type="inferred from homology"/>
<feature type="domain" description="Flagellar basal-body/hook protein C-terminal" evidence="5">
    <location>
        <begin position="151"/>
        <end position="194"/>
    </location>
</feature>
<reference evidence="6 7" key="1">
    <citation type="submission" date="2017-08" db="EMBL/GenBank/DDBJ databases">
        <title>Pleomorphomonas carboxidotrophicus sp. nov., a new mesophilic hydrogenogenic carboxidotroph.</title>
        <authorList>
            <person name="Esquivel-Elizondo S."/>
            <person name="Krajmalnik-Brown R."/>
            <person name="Maldonado J."/>
        </authorList>
    </citation>
    <scope>NUCLEOTIDE SEQUENCE [LARGE SCALE GENOMIC DNA]</scope>
    <source>
        <strain evidence="6 7">SVCO-16</strain>
    </source>
</reference>
<dbReference type="InterPro" id="IPR010930">
    <property type="entry name" value="Flg_bb/hook_C_dom"/>
</dbReference>
<keyword evidence="7" id="KW-1185">Reference proteome</keyword>
<feature type="domain" description="Flagellar basal body rod protein N-terminal" evidence="4">
    <location>
        <begin position="74"/>
        <end position="99"/>
    </location>
</feature>
<evidence type="ECO:0000256" key="1">
    <source>
        <dbReference type="ARBA" id="ARBA00004117"/>
    </source>
</evidence>
<evidence type="ECO:0000313" key="6">
    <source>
        <dbReference type="EMBL" id="PIO99858.1"/>
    </source>
</evidence>
<comment type="similarity">
    <text evidence="2">Belongs to the flagella basal body rod proteins family.</text>
</comment>
<keyword evidence="3" id="KW-0975">Bacterial flagellum</keyword>
<dbReference type="AlphaFoldDB" id="A0A2G9WYR4"/>